<proteinExistence type="predicted"/>
<accession>A0A7S2TKC4</accession>
<name>A0A7S2TKC4_9EUKA</name>
<sequence>MASSSSPVLKTLVLHYRGAVLKLKVFHGTPASDIEFNIRRHFQVPDKAALKYADGYGAPLALTSFAPDNTRYLVVPYLRGNQKAPEGGNGGDNSTTTALISFVGSPSSCSLLPKHWCPHSSLEPAVHLACSAGGGGGVAGDKRRRDSAPPKSAFGSRASGQNDHPSPVAEAGLRFPPRGRRGSGCKGDRKGRSPSSSSIRSWKPIYLKNETCFYQKGGGPKKVVTVVDYGAEDYIIRFNDGHRVSTTSKYLSRWHINEGTQCNYVKDPANPLLVIVKKAHLADEDITYDVLVVGTDREINTVRKYLAVQEE</sequence>
<gene>
    <name evidence="2" type="ORF">LSP00402_LOCUS4434</name>
</gene>
<reference evidence="2" key="1">
    <citation type="submission" date="2021-01" db="EMBL/GenBank/DDBJ databases">
        <authorList>
            <person name="Corre E."/>
            <person name="Pelletier E."/>
            <person name="Niang G."/>
            <person name="Scheremetjew M."/>
            <person name="Finn R."/>
            <person name="Kale V."/>
            <person name="Holt S."/>
            <person name="Cochrane G."/>
            <person name="Meng A."/>
            <person name="Brown T."/>
            <person name="Cohen L."/>
        </authorList>
    </citation>
    <scope>NUCLEOTIDE SEQUENCE</scope>
    <source>
        <strain evidence="2">CCMP622</strain>
    </source>
</reference>
<protein>
    <submittedName>
        <fullName evidence="2">Uncharacterized protein</fullName>
    </submittedName>
</protein>
<feature type="region of interest" description="Disordered" evidence="1">
    <location>
        <begin position="133"/>
        <end position="199"/>
    </location>
</feature>
<dbReference type="EMBL" id="HBHP01007160">
    <property type="protein sequence ID" value="CAD9752886.1"/>
    <property type="molecule type" value="Transcribed_RNA"/>
</dbReference>
<evidence type="ECO:0000313" key="2">
    <source>
        <dbReference type="EMBL" id="CAD9752886.1"/>
    </source>
</evidence>
<dbReference type="AlphaFoldDB" id="A0A7S2TKC4"/>
<organism evidence="2">
    <name type="scientific">Lotharella oceanica</name>
    <dbReference type="NCBI Taxonomy" id="641309"/>
    <lineage>
        <taxon>Eukaryota</taxon>
        <taxon>Sar</taxon>
        <taxon>Rhizaria</taxon>
        <taxon>Cercozoa</taxon>
        <taxon>Chlorarachniophyceae</taxon>
        <taxon>Lotharella</taxon>
    </lineage>
</organism>
<evidence type="ECO:0000256" key="1">
    <source>
        <dbReference type="SAM" id="MobiDB-lite"/>
    </source>
</evidence>